<comment type="caution">
    <text evidence="8">The sequence shown here is derived from an EMBL/GenBank/DDBJ whole genome shotgun (WGS) entry which is preliminary data.</text>
</comment>
<evidence type="ECO:0000313" key="8">
    <source>
        <dbReference type="EMBL" id="GIQ90990.1"/>
    </source>
</evidence>
<evidence type="ECO:0000256" key="5">
    <source>
        <dbReference type="ARBA" id="ARBA00023242"/>
    </source>
</evidence>
<keyword evidence="4 6" id="KW-0804">Transcription</keyword>
<keyword evidence="9" id="KW-1185">Reference proteome</keyword>
<name>A0A9K3GQJ9_9EUKA</name>
<comment type="subunit">
    <text evidence="6">Component of the Mediator complex.</text>
</comment>
<dbReference type="InterPro" id="IPR019145">
    <property type="entry name" value="Mediator_Med10"/>
</dbReference>
<evidence type="ECO:0000313" key="9">
    <source>
        <dbReference type="Proteomes" id="UP000265618"/>
    </source>
</evidence>
<dbReference type="EMBL" id="BDIP01006974">
    <property type="protein sequence ID" value="GIQ90990.1"/>
    <property type="molecule type" value="Genomic_DNA"/>
</dbReference>
<organism evidence="8 9">
    <name type="scientific">Kipferlia bialata</name>
    <dbReference type="NCBI Taxonomy" id="797122"/>
    <lineage>
        <taxon>Eukaryota</taxon>
        <taxon>Metamonada</taxon>
        <taxon>Carpediemonas-like organisms</taxon>
        <taxon>Kipferlia</taxon>
    </lineage>
</organism>
<proteinExistence type="inferred from homology"/>
<feature type="region of interest" description="Disordered" evidence="7">
    <location>
        <begin position="128"/>
        <end position="148"/>
    </location>
</feature>
<feature type="compositionally biased region" description="Basic and acidic residues" evidence="7">
    <location>
        <begin position="128"/>
        <end position="140"/>
    </location>
</feature>
<evidence type="ECO:0000256" key="6">
    <source>
        <dbReference type="RuleBase" id="RU364146"/>
    </source>
</evidence>
<dbReference type="GO" id="GO:0003712">
    <property type="term" value="F:transcription coregulator activity"/>
    <property type="evidence" value="ECO:0007669"/>
    <property type="project" value="InterPro"/>
</dbReference>
<evidence type="ECO:0000256" key="7">
    <source>
        <dbReference type="SAM" id="MobiDB-lite"/>
    </source>
</evidence>
<comment type="subcellular location">
    <subcellularLocation>
        <location evidence="1 6">Nucleus</location>
    </subcellularLocation>
</comment>
<comment type="function">
    <text evidence="6">Component of the Mediator complex, a coactivator involved in the regulated transcription of nearly all RNA polymerase II-dependent genes. Mediator functions as a bridge to convey information from gene-specific regulatory proteins to the basal RNA polymerase II transcription machinery. Mediator is recruited to promoters by direct interactions with regulatory proteins and serves as a scaffold for the assembly of a functional preinitiation complex with RNA polymerase II and the general transcription factors.</text>
</comment>
<dbReference type="GO" id="GO:0006357">
    <property type="term" value="P:regulation of transcription by RNA polymerase II"/>
    <property type="evidence" value="ECO:0007669"/>
    <property type="project" value="InterPro"/>
</dbReference>
<comment type="similarity">
    <text evidence="2 6">Belongs to the Mediator complex subunit 10 family.</text>
</comment>
<gene>
    <name evidence="6" type="primary">MED10</name>
    <name evidence="8" type="ORF">KIPB_014020</name>
</gene>
<evidence type="ECO:0000256" key="3">
    <source>
        <dbReference type="ARBA" id="ARBA00023015"/>
    </source>
</evidence>
<keyword evidence="6" id="KW-0010">Activator</keyword>
<protein>
    <recommendedName>
        <fullName evidence="6">Mediator of RNA polymerase II transcription subunit 10</fullName>
    </recommendedName>
    <alternativeName>
        <fullName evidence="6">Mediator complex subunit 10</fullName>
    </alternativeName>
</protein>
<evidence type="ECO:0000256" key="1">
    <source>
        <dbReference type="ARBA" id="ARBA00004123"/>
    </source>
</evidence>
<dbReference type="AlphaFoldDB" id="A0A9K3GQJ9"/>
<reference evidence="8 9" key="1">
    <citation type="journal article" date="2018" name="PLoS ONE">
        <title>The draft genome of Kipferlia bialata reveals reductive genome evolution in fornicate parasites.</title>
        <authorList>
            <person name="Tanifuji G."/>
            <person name="Takabayashi S."/>
            <person name="Kume K."/>
            <person name="Takagi M."/>
            <person name="Nakayama T."/>
            <person name="Kamikawa R."/>
            <person name="Inagaki Y."/>
            <person name="Hashimoto T."/>
        </authorList>
    </citation>
    <scope>NUCLEOTIDE SEQUENCE [LARGE SCALE GENOMIC DNA]</scope>
    <source>
        <strain evidence="8">NY0173</strain>
    </source>
</reference>
<keyword evidence="5 6" id="KW-0539">Nucleus</keyword>
<evidence type="ECO:0000256" key="4">
    <source>
        <dbReference type="ARBA" id="ARBA00023163"/>
    </source>
</evidence>
<accession>A0A9K3GQJ9</accession>
<evidence type="ECO:0000256" key="2">
    <source>
        <dbReference type="ARBA" id="ARBA00005389"/>
    </source>
</evidence>
<keyword evidence="3 6" id="KW-0805">Transcription regulation</keyword>
<dbReference type="GO" id="GO:0016592">
    <property type="term" value="C:mediator complex"/>
    <property type="evidence" value="ECO:0007669"/>
    <property type="project" value="InterPro"/>
</dbReference>
<dbReference type="Pfam" id="PF09748">
    <property type="entry name" value="Med10"/>
    <property type="match status" value="1"/>
</dbReference>
<sequence length="148" mass="17182">MIEKVARFESRYLQTLDMYLQMKEDVDTIDPDSDNFNPRKALHTIFKQVKKVPDSLAALDPKNDPIAGLRITVTRRAVKFADAGIDPNGEMRELITGLENANRNVAGKLLAIERFQSEIENRIKERYPETIERYHYQREGQEEDEDVD</sequence>
<dbReference type="Proteomes" id="UP000265618">
    <property type="component" value="Unassembled WGS sequence"/>
</dbReference>